<evidence type="ECO:0000313" key="7">
    <source>
        <dbReference type="Proteomes" id="UP000477911"/>
    </source>
</evidence>
<keyword evidence="7" id="KW-1185">Reference proteome</keyword>
<comment type="caution">
    <text evidence="6">The sequence shown here is derived from an EMBL/GenBank/DDBJ whole genome shotgun (WGS) entry which is preliminary data.</text>
</comment>
<evidence type="ECO:0000313" key="6">
    <source>
        <dbReference type="EMBL" id="MXN17420.1"/>
    </source>
</evidence>
<feature type="chain" id="PRO_5026690462" evidence="4">
    <location>
        <begin position="34"/>
        <end position="318"/>
    </location>
</feature>
<evidence type="ECO:0000256" key="4">
    <source>
        <dbReference type="SAM" id="SignalP"/>
    </source>
</evidence>
<sequence length="318" mass="34050">MTKTNISRRGFMASTAGLAASGLVLSAPSLSRAAGTTIRIGVGSDPVFSGFFVAQHEGYFKDEGVKVNLQTYSGGGEAMNALVAGQVDLASASESTTMVRMNRAEIRPLAVVYYSGLYVKLVLRPGIESPKDIKTFGVIPGSISDYCTGLTIAHFGLDAKSLKMVPSGPPELPALLMRGDIDAFFAWEPWPATAVAQGAKIALTSRDVGYTDTIWANASQAILESAPDELQAVLRAVARGSEVMENDPKRAAEAVKAVTHIPVDTTLTVSKDMTLTVRDFTDADFKSFDSIAQFLVDNKVTDALVPYRDYMQRGFYKG</sequence>
<dbReference type="Pfam" id="PF09084">
    <property type="entry name" value="NMT1"/>
    <property type="match status" value="1"/>
</dbReference>
<dbReference type="Gene3D" id="3.40.190.10">
    <property type="entry name" value="Periplasmic binding protein-like II"/>
    <property type="match status" value="2"/>
</dbReference>
<proteinExistence type="inferred from homology"/>
<dbReference type="PROSITE" id="PS51318">
    <property type="entry name" value="TAT"/>
    <property type="match status" value="1"/>
</dbReference>
<dbReference type="PANTHER" id="PTHR30024">
    <property type="entry name" value="ALIPHATIC SULFONATES-BINDING PROTEIN-RELATED"/>
    <property type="match status" value="1"/>
</dbReference>
<dbReference type="EMBL" id="WUMU01000004">
    <property type="protein sequence ID" value="MXN17420.1"/>
    <property type="molecule type" value="Genomic_DNA"/>
</dbReference>
<organism evidence="6 7">
    <name type="scientific">Pseudooceanicola albus</name>
    <dbReference type="NCBI Taxonomy" id="2692189"/>
    <lineage>
        <taxon>Bacteria</taxon>
        <taxon>Pseudomonadati</taxon>
        <taxon>Pseudomonadota</taxon>
        <taxon>Alphaproteobacteria</taxon>
        <taxon>Rhodobacterales</taxon>
        <taxon>Paracoccaceae</taxon>
        <taxon>Pseudooceanicola</taxon>
    </lineage>
</organism>
<dbReference type="InterPro" id="IPR006311">
    <property type="entry name" value="TAT_signal"/>
</dbReference>
<dbReference type="AlphaFoldDB" id="A0A6L7G1S4"/>
<dbReference type="RefSeq" id="WP_160892725.1">
    <property type="nucleotide sequence ID" value="NZ_WUMU01000004.1"/>
</dbReference>
<evidence type="ECO:0000259" key="5">
    <source>
        <dbReference type="Pfam" id="PF09084"/>
    </source>
</evidence>
<dbReference type="InterPro" id="IPR015168">
    <property type="entry name" value="SsuA/THI5"/>
</dbReference>
<protein>
    <submittedName>
        <fullName evidence="6">ABC transporter substrate-binding protein</fullName>
    </submittedName>
</protein>
<keyword evidence="3 4" id="KW-0732">Signal</keyword>
<dbReference type="GO" id="GO:0042918">
    <property type="term" value="P:alkanesulfonate transmembrane transport"/>
    <property type="evidence" value="ECO:0007669"/>
    <property type="project" value="TreeGrafter"/>
</dbReference>
<comment type="similarity">
    <text evidence="2">Belongs to the bacterial solute-binding protein SsuA/TauA family.</text>
</comment>
<evidence type="ECO:0000256" key="3">
    <source>
        <dbReference type="ARBA" id="ARBA00022729"/>
    </source>
</evidence>
<evidence type="ECO:0000256" key="2">
    <source>
        <dbReference type="ARBA" id="ARBA00010742"/>
    </source>
</evidence>
<accession>A0A6L7G1S4</accession>
<dbReference type="PANTHER" id="PTHR30024:SF47">
    <property type="entry name" value="TAURINE-BINDING PERIPLASMIC PROTEIN"/>
    <property type="match status" value="1"/>
</dbReference>
<evidence type="ECO:0000256" key="1">
    <source>
        <dbReference type="ARBA" id="ARBA00004418"/>
    </source>
</evidence>
<dbReference type="CDD" id="cd01008">
    <property type="entry name" value="PBP2_NrtA_SsuA_CpmA_like"/>
    <property type="match status" value="1"/>
</dbReference>
<dbReference type="GO" id="GO:0042597">
    <property type="term" value="C:periplasmic space"/>
    <property type="evidence" value="ECO:0007669"/>
    <property type="project" value="UniProtKB-SubCell"/>
</dbReference>
<gene>
    <name evidence="6" type="ORF">GR170_06215</name>
</gene>
<comment type="subcellular location">
    <subcellularLocation>
        <location evidence="1">Periplasm</location>
    </subcellularLocation>
</comment>
<feature type="signal peptide" evidence="4">
    <location>
        <begin position="1"/>
        <end position="33"/>
    </location>
</feature>
<dbReference type="SUPFAM" id="SSF53850">
    <property type="entry name" value="Periplasmic binding protein-like II"/>
    <property type="match status" value="1"/>
</dbReference>
<reference evidence="6 7" key="1">
    <citation type="submission" date="2019-12" db="EMBL/GenBank/DDBJ databases">
        <authorList>
            <person name="Li M."/>
        </authorList>
    </citation>
    <scope>NUCLEOTIDE SEQUENCE [LARGE SCALE GENOMIC DNA]</scope>
    <source>
        <strain evidence="6 7">GBMRC 2024</strain>
    </source>
</reference>
<name>A0A6L7G1S4_9RHOB</name>
<feature type="domain" description="SsuA/THI5-like" evidence="5">
    <location>
        <begin position="46"/>
        <end position="251"/>
    </location>
</feature>
<dbReference type="Proteomes" id="UP000477911">
    <property type="component" value="Unassembled WGS sequence"/>
</dbReference>